<dbReference type="PATRIC" id="fig|745776.4.peg.1928"/>
<dbReference type="EMBL" id="CP002191">
    <property type="protein sequence ID" value="AFD25806.1"/>
    <property type="molecule type" value="Genomic_DNA"/>
</dbReference>
<gene>
    <name evidence="3" type="ordered locus">DGo_CA1879</name>
</gene>
<evidence type="ECO:0000256" key="1">
    <source>
        <dbReference type="SAM" id="Coils"/>
    </source>
</evidence>
<keyword evidence="1" id="KW-0175">Coiled coil</keyword>
<feature type="compositionally biased region" description="Basic and acidic residues" evidence="2">
    <location>
        <begin position="80"/>
        <end position="90"/>
    </location>
</feature>
<feature type="coiled-coil region" evidence="1">
    <location>
        <begin position="184"/>
        <end position="211"/>
    </location>
</feature>
<dbReference type="Proteomes" id="UP000007575">
    <property type="component" value="Chromosome"/>
</dbReference>
<sequence>MHLQPGETHPYRGFEIYLSDVSRRLVAPYFVTGLKRYCRDVTHGEELIDAHHAALALPREPGSIRVLAADVRVTNSMSAHESRRRSEQARGQKRQGGKFAPERHQQLEQQQAQVAVALTTTPLPVDLGRATEEELGFEPFTVEEIAGIVERANNLCDRAYFNCYGPTPTMDECANPLGDLAGIAEQLLLELGKQSLENEQLRAELAQAKAAKGTRRPKPALDRQDQVCRGCGLTECANTDLCKESWR</sequence>
<accession>H8GX77</accession>
<dbReference type="STRING" id="745776.DGo_CA1879"/>
<keyword evidence="4" id="KW-1185">Reference proteome</keyword>
<proteinExistence type="predicted"/>
<reference evidence="3 4" key="1">
    <citation type="journal article" date="2012" name="PLoS ONE">
        <title>Genome sequence and transcriptome analysis of the radioresistant bacterium Deinococcus gobiensis: insights into the extreme environmental adaptations.</title>
        <authorList>
            <person name="Yuan M."/>
            <person name="Chen M."/>
            <person name="Zhang W."/>
            <person name="Lu W."/>
            <person name="Wang J."/>
            <person name="Yang M."/>
            <person name="Zhao P."/>
            <person name="Tang R."/>
            <person name="Li X."/>
            <person name="Hao Y."/>
            <person name="Zhou Z."/>
            <person name="Zhan Y."/>
            <person name="Yu H."/>
            <person name="Teng C."/>
            <person name="Yan Y."/>
            <person name="Ping S."/>
            <person name="Wang Y."/>
            <person name="Lin M."/>
        </authorList>
    </citation>
    <scope>NUCLEOTIDE SEQUENCE [LARGE SCALE GENOMIC DNA]</scope>
    <source>
        <strain evidence="3 4">I-0</strain>
    </source>
</reference>
<evidence type="ECO:0000313" key="3">
    <source>
        <dbReference type="EMBL" id="AFD25806.1"/>
    </source>
</evidence>
<organism evidence="3 4">
    <name type="scientific">Deinococcus gobiensis (strain DSM 21396 / JCM 16679 / CGMCC 1.7299 / I-0)</name>
    <dbReference type="NCBI Taxonomy" id="745776"/>
    <lineage>
        <taxon>Bacteria</taxon>
        <taxon>Thermotogati</taxon>
        <taxon>Deinococcota</taxon>
        <taxon>Deinococci</taxon>
        <taxon>Deinococcales</taxon>
        <taxon>Deinococcaceae</taxon>
        <taxon>Deinococcus</taxon>
    </lineage>
</organism>
<feature type="region of interest" description="Disordered" evidence="2">
    <location>
        <begin position="75"/>
        <end position="106"/>
    </location>
</feature>
<name>H8GX77_DEIGI</name>
<evidence type="ECO:0000313" key="4">
    <source>
        <dbReference type="Proteomes" id="UP000007575"/>
    </source>
</evidence>
<evidence type="ECO:0000256" key="2">
    <source>
        <dbReference type="SAM" id="MobiDB-lite"/>
    </source>
</evidence>
<protein>
    <submittedName>
        <fullName evidence="3">Uncharacterized protein</fullName>
    </submittedName>
</protein>
<dbReference type="HOGENOM" id="CLU_1123111_0_0_0"/>
<dbReference type="AlphaFoldDB" id="H8GX77"/>
<dbReference type="KEGG" id="dgo:DGo_CA1879"/>